<name>A0A913YJL2_EXADI</name>
<dbReference type="GeneID" id="110237834"/>
<dbReference type="Proteomes" id="UP000887567">
    <property type="component" value="Unplaced"/>
</dbReference>
<dbReference type="KEGG" id="epa:110237834"/>
<reference evidence="1" key="1">
    <citation type="submission" date="2022-11" db="UniProtKB">
        <authorList>
            <consortium name="EnsemblMetazoa"/>
        </authorList>
    </citation>
    <scope>IDENTIFICATION</scope>
</reference>
<dbReference type="AlphaFoldDB" id="A0A913YJL2"/>
<protein>
    <submittedName>
        <fullName evidence="1">Uncharacterized protein</fullName>
    </submittedName>
</protein>
<evidence type="ECO:0000313" key="1">
    <source>
        <dbReference type="EnsemblMetazoa" id="XP_028514531.1"/>
    </source>
</evidence>
<organism evidence="1 2">
    <name type="scientific">Exaiptasia diaphana</name>
    <name type="common">Tropical sea anemone</name>
    <name type="synonym">Aiptasia pulchella</name>
    <dbReference type="NCBI Taxonomy" id="2652724"/>
    <lineage>
        <taxon>Eukaryota</taxon>
        <taxon>Metazoa</taxon>
        <taxon>Cnidaria</taxon>
        <taxon>Anthozoa</taxon>
        <taxon>Hexacorallia</taxon>
        <taxon>Actiniaria</taxon>
        <taxon>Aiptasiidae</taxon>
        <taxon>Exaiptasia</taxon>
    </lineage>
</organism>
<evidence type="ECO:0000313" key="2">
    <source>
        <dbReference type="Proteomes" id="UP000887567"/>
    </source>
</evidence>
<accession>A0A913YJL2</accession>
<dbReference type="EnsemblMetazoa" id="XM_028658730.1">
    <property type="protein sequence ID" value="XP_028514531.1"/>
    <property type="gene ID" value="LOC110237834"/>
</dbReference>
<dbReference type="RefSeq" id="XP_028514531.1">
    <property type="nucleotide sequence ID" value="XM_028658730.1"/>
</dbReference>
<dbReference type="OrthoDB" id="5981761at2759"/>
<sequence>MYVELYGPNSQENDDNMPVRVHLKVRHESASYFKDGQGNIKEFRQKLGTTSWRKFEFDRFTITDTARCNEEKQKGNSGSLFCMGKNDERFQPMCCHFLSDTPCDDALLGAKECQSPFGTYTIDMPIDENAECGGSQIPDENCSTFDRSIYTHMNVWFYYLYWSDNYPTGPDDSRCRSQGSKRAQTRDFLKPKITVNV</sequence>
<keyword evidence="2" id="KW-1185">Reference proteome</keyword>
<proteinExistence type="predicted"/>